<reference evidence="1 2" key="1">
    <citation type="journal article" date="2017" name="Genome Biol. Evol.">
        <title>Phytophthora megakarya and P. palmivora, closely related causal agents of cacao black pod rot, underwent increases in genome sizes and gene numbers by different mechanisms.</title>
        <authorList>
            <person name="Ali S.S."/>
            <person name="Shao J."/>
            <person name="Lary D.J."/>
            <person name="Kronmiller B."/>
            <person name="Shen D."/>
            <person name="Strem M.D."/>
            <person name="Amoako-Attah I."/>
            <person name="Akrofi A.Y."/>
            <person name="Begoude B.A."/>
            <person name="Ten Hoopen G.M."/>
            <person name="Coulibaly K."/>
            <person name="Kebe B.I."/>
            <person name="Melnick R.L."/>
            <person name="Guiltinan M.J."/>
            <person name="Tyler B.M."/>
            <person name="Meinhardt L.W."/>
            <person name="Bailey B.A."/>
        </authorList>
    </citation>
    <scope>NUCLEOTIDE SEQUENCE [LARGE SCALE GENOMIC DNA]</scope>
    <source>
        <strain evidence="2">sbr112.9</strain>
    </source>
</reference>
<organism evidence="1 2">
    <name type="scientific">Phytophthora palmivora</name>
    <dbReference type="NCBI Taxonomy" id="4796"/>
    <lineage>
        <taxon>Eukaryota</taxon>
        <taxon>Sar</taxon>
        <taxon>Stramenopiles</taxon>
        <taxon>Oomycota</taxon>
        <taxon>Peronosporomycetes</taxon>
        <taxon>Peronosporales</taxon>
        <taxon>Peronosporaceae</taxon>
        <taxon>Phytophthora</taxon>
    </lineage>
</organism>
<protein>
    <submittedName>
        <fullName evidence="1">Uncharacterized protein</fullName>
    </submittedName>
</protein>
<comment type="caution">
    <text evidence="1">The sequence shown here is derived from an EMBL/GenBank/DDBJ whole genome shotgun (WGS) entry which is preliminary data.</text>
</comment>
<dbReference type="AlphaFoldDB" id="A0A2P4Y0M4"/>
<dbReference type="Proteomes" id="UP000237271">
    <property type="component" value="Unassembled WGS sequence"/>
</dbReference>
<proteinExistence type="predicted"/>
<accession>A0A2P4Y0M4</accession>
<sequence length="66" mass="7552">MARKRNSYCLQFKLSVGNQYNVTNSANSYKLRLKAEKLLLVQLVDFLVVVKNRSLKILKNNCMSGS</sequence>
<keyword evidence="2" id="KW-1185">Reference proteome</keyword>
<dbReference type="EMBL" id="NCKW01006523">
    <property type="protein sequence ID" value="POM71348.1"/>
    <property type="molecule type" value="Genomic_DNA"/>
</dbReference>
<name>A0A2P4Y0M4_9STRA</name>
<evidence type="ECO:0000313" key="2">
    <source>
        <dbReference type="Proteomes" id="UP000237271"/>
    </source>
</evidence>
<evidence type="ECO:0000313" key="1">
    <source>
        <dbReference type="EMBL" id="POM71348.1"/>
    </source>
</evidence>
<gene>
    <name evidence="1" type="ORF">PHPALM_12097</name>
</gene>